<dbReference type="SUPFAM" id="SSF56349">
    <property type="entry name" value="DNA breaking-rejoining enzymes"/>
    <property type="match status" value="1"/>
</dbReference>
<organism evidence="5 6">
    <name type="scientific">Ruminococcoides intestinihominis</name>
    <dbReference type="NCBI Taxonomy" id="3133161"/>
    <lineage>
        <taxon>Bacteria</taxon>
        <taxon>Bacillati</taxon>
        <taxon>Bacillota</taxon>
        <taxon>Clostridia</taxon>
        <taxon>Eubacteriales</taxon>
        <taxon>Oscillospiraceae</taxon>
        <taxon>Ruminococcoides</taxon>
    </lineage>
</organism>
<dbReference type="EMBL" id="JBBMFI010000084">
    <property type="protein sequence ID" value="MEQ2566602.1"/>
    <property type="molecule type" value="Genomic_DNA"/>
</dbReference>
<gene>
    <name evidence="5" type="ORF">ABFO16_10250</name>
</gene>
<evidence type="ECO:0000313" key="6">
    <source>
        <dbReference type="Proteomes" id="UP001478133"/>
    </source>
</evidence>
<evidence type="ECO:0000256" key="1">
    <source>
        <dbReference type="ARBA" id="ARBA00008857"/>
    </source>
</evidence>
<dbReference type="InterPro" id="IPR010998">
    <property type="entry name" value="Integrase_recombinase_N"/>
</dbReference>
<dbReference type="Proteomes" id="UP001478133">
    <property type="component" value="Unassembled WGS sequence"/>
</dbReference>
<evidence type="ECO:0000256" key="2">
    <source>
        <dbReference type="ARBA" id="ARBA00023125"/>
    </source>
</evidence>
<dbReference type="PANTHER" id="PTHR30349:SF64">
    <property type="entry name" value="PROPHAGE INTEGRASE INTD-RELATED"/>
    <property type="match status" value="1"/>
</dbReference>
<reference evidence="5 6" key="1">
    <citation type="submission" date="2024-03" db="EMBL/GenBank/DDBJ databases">
        <title>Human intestinal bacterial collection.</title>
        <authorList>
            <person name="Pauvert C."/>
            <person name="Hitch T.C.A."/>
            <person name="Clavel T."/>
        </authorList>
    </citation>
    <scope>NUCLEOTIDE SEQUENCE [LARGE SCALE GENOMIC DNA]</scope>
    <source>
        <strain evidence="5 6">CLA-AP-H18</strain>
    </source>
</reference>
<sequence>MNKNILFCEFANEWLQRAKIGVTYQYGQSLTNCIKRINHYIGLYPIIDIKPIMVDDMMYSLAYENPHTKRPSSKKTLSQTANISYNIFESAIDRELILLNPARNAKKRIPKNAPKKIVKAITMEQYDLVLKVENRMQTGAMIMLFGGLRKGELLALNWDDVHIEDMYNRKGIYINKSTQKIDTNKYIITEGTKNGKTRFVPLPEFAINYLLKAKLNATSYLVCPQNNGELQTPSTWSRYWNTYQNDINYYSYCEKYKELHNNKLPSKFDPKGIPKVVARFNAHQLRHMYCTLLFLSGIDVLTASKLVGHSSVQLTLDIYTHLEEQYRNIDVEKLDKFLKYDIEKMKHDI</sequence>
<proteinExistence type="inferred from homology"/>
<dbReference type="Gene3D" id="1.10.443.10">
    <property type="entry name" value="Intergrase catalytic core"/>
    <property type="match status" value="1"/>
</dbReference>
<dbReference type="InterPro" id="IPR050090">
    <property type="entry name" value="Tyrosine_recombinase_XerCD"/>
</dbReference>
<dbReference type="InterPro" id="IPR013762">
    <property type="entry name" value="Integrase-like_cat_sf"/>
</dbReference>
<dbReference type="InterPro" id="IPR011010">
    <property type="entry name" value="DNA_brk_join_enz"/>
</dbReference>
<keyword evidence="6" id="KW-1185">Reference proteome</keyword>
<comment type="caution">
    <text evidence="5">The sequence shown here is derived from an EMBL/GenBank/DDBJ whole genome shotgun (WGS) entry which is preliminary data.</text>
</comment>
<evidence type="ECO:0000313" key="5">
    <source>
        <dbReference type="EMBL" id="MEQ2566602.1"/>
    </source>
</evidence>
<dbReference type="Pfam" id="PF00589">
    <property type="entry name" value="Phage_integrase"/>
    <property type="match status" value="1"/>
</dbReference>
<name>A0ABV1HWB8_9FIRM</name>
<dbReference type="PROSITE" id="PS51898">
    <property type="entry name" value="TYR_RECOMBINASE"/>
    <property type="match status" value="1"/>
</dbReference>
<feature type="domain" description="Tyr recombinase" evidence="4">
    <location>
        <begin position="116"/>
        <end position="336"/>
    </location>
</feature>
<keyword evidence="3" id="KW-0233">DNA recombination</keyword>
<comment type="similarity">
    <text evidence="1">Belongs to the 'phage' integrase family.</text>
</comment>
<evidence type="ECO:0000256" key="3">
    <source>
        <dbReference type="ARBA" id="ARBA00023172"/>
    </source>
</evidence>
<dbReference type="RefSeq" id="WP_211147176.1">
    <property type="nucleotide sequence ID" value="NZ_JBBMEY010000029.1"/>
</dbReference>
<keyword evidence="2" id="KW-0238">DNA-binding</keyword>
<dbReference type="CDD" id="cd01189">
    <property type="entry name" value="INT_ICEBs1_C_like"/>
    <property type="match status" value="1"/>
</dbReference>
<accession>A0ABV1HWB8</accession>
<protein>
    <submittedName>
        <fullName evidence="5">Site-specific integrase</fullName>
    </submittedName>
</protein>
<dbReference type="Gene3D" id="1.10.150.130">
    <property type="match status" value="1"/>
</dbReference>
<evidence type="ECO:0000259" key="4">
    <source>
        <dbReference type="PROSITE" id="PS51898"/>
    </source>
</evidence>
<dbReference type="PANTHER" id="PTHR30349">
    <property type="entry name" value="PHAGE INTEGRASE-RELATED"/>
    <property type="match status" value="1"/>
</dbReference>
<dbReference type="InterPro" id="IPR002104">
    <property type="entry name" value="Integrase_catalytic"/>
</dbReference>